<sequence>MKGWQRTKIEIKRYKELFRNLMLVILMEMWKWLSLGDISLDSTGPNGHGETDKSCPAFNVNEDEIMDCQVHTSAEAFCGTEWRDVESGPSDKDDADIDEKAHVGAVWDVFRRQDVPKLIEYLMVHLKDLRNPAVLSNESVIVFHKLFFYLFGIVSDRLPMFCNKIL</sequence>
<organism evidence="1 2">
    <name type="scientific">Thalictrum thalictroides</name>
    <name type="common">Rue-anemone</name>
    <name type="synonym">Anemone thalictroides</name>
    <dbReference type="NCBI Taxonomy" id="46969"/>
    <lineage>
        <taxon>Eukaryota</taxon>
        <taxon>Viridiplantae</taxon>
        <taxon>Streptophyta</taxon>
        <taxon>Embryophyta</taxon>
        <taxon>Tracheophyta</taxon>
        <taxon>Spermatophyta</taxon>
        <taxon>Magnoliopsida</taxon>
        <taxon>Ranunculales</taxon>
        <taxon>Ranunculaceae</taxon>
        <taxon>Thalictroideae</taxon>
        <taxon>Thalictrum</taxon>
    </lineage>
</organism>
<comment type="caution">
    <text evidence="1">The sequence shown here is derived from an EMBL/GenBank/DDBJ whole genome shotgun (WGS) entry which is preliminary data.</text>
</comment>
<proteinExistence type="predicted"/>
<dbReference type="OrthoDB" id="1667110at2759"/>
<dbReference type="Gene3D" id="2.60.120.650">
    <property type="entry name" value="Cupin"/>
    <property type="match status" value="1"/>
</dbReference>
<gene>
    <name evidence="1" type="ORF">FRX31_013802</name>
</gene>
<reference evidence="1 2" key="1">
    <citation type="submission" date="2020-06" db="EMBL/GenBank/DDBJ databases">
        <title>Transcriptomic and genomic resources for Thalictrum thalictroides and T. hernandezii: Facilitating candidate gene discovery in an emerging model plant lineage.</title>
        <authorList>
            <person name="Arias T."/>
            <person name="Riano-Pachon D.M."/>
            <person name="Di Stilio V.S."/>
        </authorList>
    </citation>
    <scope>NUCLEOTIDE SEQUENCE [LARGE SCALE GENOMIC DNA]</scope>
    <source>
        <strain evidence="2">cv. WT478/WT964</strain>
        <tissue evidence="1">Leaves</tissue>
    </source>
</reference>
<accession>A0A7J6WGZ6</accession>
<evidence type="ECO:0000313" key="2">
    <source>
        <dbReference type="Proteomes" id="UP000554482"/>
    </source>
</evidence>
<evidence type="ECO:0000313" key="1">
    <source>
        <dbReference type="EMBL" id="KAF5196611.1"/>
    </source>
</evidence>
<feature type="non-terminal residue" evidence="1">
    <location>
        <position position="166"/>
    </location>
</feature>
<keyword evidence="2" id="KW-1185">Reference proteome</keyword>
<protein>
    <submittedName>
        <fullName evidence="1">Uncharacterized protein</fullName>
    </submittedName>
</protein>
<name>A0A7J6WGZ6_THATH</name>
<dbReference type="AlphaFoldDB" id="A0A7J6WGZ6"/>
<dbReference type="Proteomes" id="UP000554482">
    <property type="component" value="Unassembled WGS sequence"/>
</dbReference>
<dbReference type="EMBL" id="JABWDY010015743">
    <property type="protein sequence ID" value="KAF5196611.1"/>
    <property type="molecule type" value="Genomic_DNA"/>
</dbReference>